<dbReference type="EMBL" id="JAGGJZ010000004">
    <property type="protein sequence ID" value="MBP1890026.1"/>
    <property type="molecule type" value="Genomic_DNA"/>
</dbReference>
<name>A0ABS4F1C1_9CLOT</name>
<keyword evidence="1" id="KW-0175">Coiled coil</keyword>
<dbReference type="GO" id="GO:0016301">
    <property type="term" value="F:kinase activity"/>
    <property type="evidence" value="ECO:0007669"/>
    <property type="project" value="UniProtKB-KW"/>
</dbReference>
<comment type="caution">
    <text evidence="2">The sequence shown here is derived from an EMBL/GenBank/DDBJ whole genome shotgun (WGS) entry which is preliminary data.</text>
</comment>
<evidence type="ECO:0000313" key="2">
    <source>
        <dbReference type="EMBL" id="MBP1890026.1"/>
    </source>
</evidence>
<keyword evidence="2" id="KW-0808">Transferase</keyword>
<dbReference type="RefSeq" id="WP_209796944.1">
    <property type="nucleotide sequence ID" value="NZ_JAGGJZ010000004.1"/>
</dbReference>
<accession>A0ABS4F1C1</accession>
<reference evidence="2 3" key="1">
    <citation type="submission" date="2021-03" db="EMBL/GenBank/DDBJ databases">
        <title>Genomic Encyclopedia of Type Strains, Phase IV (KMG-IV): sequencing the most valuable type-strain genomes for metagenomic binning, comparative biology and taxonomic classification.</title>
        <authorList>
            <person name="Goeker M."/>
        </authorList>
    </citation>
    <scope>NUCLEOTIDE SEQUENCE [LARGE SCALE GENOMIC DNA]</scope>
    <source>
        <strain evidence="2 3">DSM 3984</strain>
    </source>
</reference>
<evidence type="ECO:0000313" key="3">
    <source>
        <dbReference type="Proteomes" id="UP000783390"/>
    </source>
</evidence>
<evidence type="ECO:0000256" key="1">
    <source>
        <dbReference type="SAM" id="Coils"/>
    </source>
</evidence>
<protein>
    <submittedName>
        <fullName evidence="2">Mevalonate kinase</fullName>
    </submittedName>
</protein>
<keyword evidence="3" id="KW-1185">Reference proteome</keyword>
<proteinExistence type="predicted"/>
<keyword evidence="2" id="KW-0418">Kinase</keyword>
<organism evidence="2 3">
    <name type="scientific">Clostridium moniliforme</name>
    <dbReference type="NCBI Taxonomy" id="39489"/>
    <lineage>
        <taxon>Bacteria</taxon>
        <taxon>Bacillati</taxon>
        <taxon>Bacillota</taxon>
        <taxon>Clostridia</taxon>
        <taxon>Eubacteriales</taxon>
        <taxon>Clostridiaceae</taxon>
        <taxon>Clostridium</taxon>
    </lineage>
</organism>
<feature type="coiled-coil region" evidence="1">
    <location>
        <begin position="61"/>
        <end position="88"/>
    </location>
</feature>
<gene>
    <name evidence="2" type="ORF">J2Z53_001610</name>
</gene>
<dbReference type="Proteomes" id="UP000783390">
    <property type="component" value="Unassembled WGS sequence"/>
</dbReference>
<sequence>MAKKTSKNNDFLYIAREKSSKKVYDIILNLVNNDKEDLAKEVMKIDYILEYTSTCIKQKDFKEAKESINRATERINNLKNNGVNIEHLEYLRDGIKKKIK</sequence>